<dbReference type="InterPro" id="IPR050083">
    <property type="entry name" value="HtpX_protease"/>
</dbReference>
<comment type="subcellular location">
    <subcellularLocation>
        <location evidence="2">Cell membrane</location>
        <topology evidence="2">Multi-pass membrane protein</topology>
    </subcellularLocation>
</comment>
<dbReference type="Gene3D" id="3.30.2010.10">
    <property type="entry name" value="Metalloproteases ('zincins'), catalytic domain"/>
    <property type="match status" value="1"/>
</dbReference>
<keyword evidence="5 12" id="KW-0812">Transmembrane</keyword>
<evidence type="ECO:0000259" key="13">
    <source>
        <dbReference type="Pfam" id="PF01435"/>
    </source>
</evidence>
<dbReference type="PANTHER" id="PTHR43221:SF1">
    <property type="entry name" value="PROTEASE HTPX"/>
    <property type="match status" value="1"/>
</dbReference>
<keyword evidence="3" id="KW-1003">Cell membrane</keyword>
<evidence type="ECO:0000256" key="11">
    <source>
        <dbReference type="ARBA" id="ARBA00023136"/>
    </source>
</evidence>
<evidence type="ECO:0000256" key="2">
    <source>
        <dbReference type="ARBA" id="ARBA00004651"/>
    </source>
</evidence>
<gene>
    <name evidence="14" type="ORF">NIES1031_17670</name>
</gene>
<dbReference type="GO" id="GO:0005886">
    <property type="term" value="C:plasma membrane"/>
    <property type="evidence" value="ECO:0007669"/>
    <property type="project" value="UniProtKB-SubCell"/>
</dbReference>
<evidence type="ECO:0000256" key="5">
    <source>
        <dbReference type="ARBA" id="ARBA00022692"/>
    </source>
</evidence>
<dbReference type="InterPro" id="IPR001915">
    <property type="entry name" value="Peptidase_M48"/>
</dbReference>
<evidence type="ECO:0000313" key="15">
    <source>
        <dbReference type="Proteomes" id="UP000185984"/>
    </source>
</evidence>
<evidence type="ECO:0000313" key="14">
    <source>
        <dbReference type="EMBL" id="OKH23663.1"/>
    </source>
</evidence>
<keyword evidence="11 12" id="KW-0472">Membrane</keyword>
<feature type="transmembrane region" description="Helical" evidence="12">
    <location>
        <begin position="679"/>
        <end position="697"/>
    </location>
</feature>
<dbReference type="STRING" id="247279.NIES1031_17670"/>
<evidence type="ECO:0000256" key="1">
    <source>
        <dbReference type="ARBA" id="ARBA00001947"/>
    </source>
</evidence>
<dbReference type="RefSeq" id="WP_073550821.1">
    <property type="nucleotide sequence ID" value="NZ_CAWMVK010000007.1"/>
</dbReference>
<dbReference type="OrthoDB" id="15218at2"/>
<dbReference type="GO" id="GO:0046872">
    <property type="term" value="F:metal ion binding"/>
    <property type="evidence" value="ECO:0007669"/>
    <property type="project" value="UniProtKB-KW"/>
</dbReference>
<comment type="caution">
    <text evidence="14">The sequence shown here is derived from an EMBL/GenBank/DDBJ whole genome shotgun (WGS) entry which is preliminary data.</text>
</comment>
<dbReference type="GO" id="GO:0006508">
    <property type="term" value="P:proteolysis"/>
    <property type="evidence" value="ECO:0007669"/>
    <property type="project" value="UniProtKB-KW"/>
</dbReference>
<dbReference type="Proteomes" id="UP000185984">
    <property type="component" value="Unassembled WGS sequence"/>
</dbReference>
<evidence type="ECO:0000256" key="10">
    <source>
        <dbReference type="ARBA" id="ARBA00023049"/>
    </source>
</evidence>
<proteinExistence type="predicted"/>
<keyword evidence="4" id="KW-0645">Protease</keyword>
<evidence type="ECO:0000256" key="12">
    <source>
        <dbReference type="SAM" id="Phobius"/>
    </source>
</evidence>
<feature type="transmembrane region" description="Helical" evidence="12">
    <location>
        <begin position="191"/>
        <end position="211"/>
    </location>
</feature>
<dbReference type="Pfam" id="PF01435">
    <property type="entry name" value="Peptidase_M48"/>
    <property type="match status" value="1"/>
</dbReference>
<keyword evidence="9 12" id="KW-1133">Transmembrane helix</keyword>
<evidence type="ECO:0000256" key="3">
    <source>
        <dbReference type="ARBA" id="ARBA00022475"/>
    </source>
</evidence>
<feature type="transmembrane region" description="Helical" evidence="12">
    <location>
        <begin position="137"/>
        <end position="157"/>
    </location>
</feature>
<keyword evidence="15" id="KW-1185">Reference proteome</keyword>
<evidence type="ECO:0000256" key="7">
    <source>
        <dbReference type="ARBA" id="ARBA00022801"/>
    </source>
</evidence>
<feature type="transmembrane region" description="Helical" evidence="12">
    <location>
        <begin position="535"/>
        <end position="554"/>
    </location>
</feature>
<dbReference type="GO" id="GO:0004222">
    <property type="term" value="F:metalloendopeptidase activity"/>
    <property type="evidence" value="ECO:0007669"/>
    <property type="project" value="InterPro"/>
</dbReference>
<evidence type="ECO:0000256" key="8">
    <source>
        <dbReference type="ARBA" id="ARBA00022833"/>
    </source>
</evidence>
<dbReference type="EMBL" id="MRCC01000015">
    <property type="protein sequence ID" value="OKH23663.1"/>
    <property type="molecule type" value="Genomic_DNA"/>
</dbReference>
<dbReference type="AlphaFoldDB" id="A0A1U7HJ92"/>
<evidence type="ECO:0000256" key="9">
    <source>
        <dbReference type="ARBA" id="ARBA00022989"/>
    </source>
</evidence>
<keyword evidence="7" id="KW-0378">Hydrolase</keyword>
<dbReference type="PANTHER" id="PTHR43221">
    <property type="entry name" value="PROTEASE HTPX"/>
    <property type="match status" value="1"/>
</dbReference>
<keyword evidence="10" id="KW-0482">Metalloprotease</keyword>
<sequence length="702" mass="79523">MASPNSSVVAGLTALNQGDYDKAIAQLEAAYQTPGDPATLVKVQMGLVIAYKNVGDERAIALCETLIQHHDPQIQAWALRHLNELKRSVEPKLTTETQQNTDHLSNCTSTPAPVAHTLPLIGQRAKRLKKLQRLPKINLLPLWLLQAGSAIAFFWLIRELLRLFMRVTNDVLVNLPYLEPIQLFYRDPTQFVLVTLLLFVSFAPWLLDGFLRFDNLQPLSFDTLATYSPEACQLLKRYYQRQNWRSPQLKLLPISVPLALSYGNLPRNARLVVTQGLLEQLAANEIATIYATQLGHVTHKDFAVMSLIMVVTQLPYLVYSQVSRWGNKTSYSYLQLIAGVIANIAYIVWYLLCLPVLWLSQVRIYYSDRLAAEMTGHPNGLTRALLKIAQGIATDIRQQECTSWLLESWQLLLPLDRTQALTLSCCQTPTDLESVLAWDCYNPYRYWFNLLQTHPLVGDRLQRLAQIAQNWRLEPELALLNPQIKAFTSRLTFLLQIAPFLGTILGLMFGCLAWLIGGIGIWLRIPQLAWMYGDWSLILGSLPIGFSLGTFIRLNAFFPDIKVSNLESLDLGKFLANPNTLPLDSKPTRTQGKLLGRYGISNWLAQDLILKSNTSLIRLHHQSLLIGIRQFFNNQAYAIEKLIGQDMIIIGWYRRGAALWLDVDSWRTQSSIGRSSHQVWSTLLACATAIWGTYIIWQGNTT</sequence>
<name>A0A1U7HJ92_9CHRO</name>
<evidence type="ECO:0000256" key="6">
    <source>
        <dbReference type="ARBA" id="ARBA00022723"/>
    </source>
</evidence>
<keyword evidence="8" id="KW-0862">Zinc</keyword>
<feature type="transmembrane region" description="Helical" evidence="12">
    <location>
        <begin position="331"/>
        <end position="359"/>
    </location>
</feature>
<keyword evidence="6" id="KW-0479">Metal-binding</keyword>
<accession>A0A1U7HJ92</accession>
<evidence type="ECO:0000256" key="4">
    <source>
        <dbReference type="ARBA" id="ARBA00022670"/>
    </source>
</evidence>
<feature type="transmembrane region" description="Helical" evidence="12">
    <location>
        <begin position="493"/>
        <end position="523"/>
    </location>
</feature>
<organism evidence="14 15">
    <name type="scientific">Chroogloeocystis siderophila 5.2 s.c.1</name>
    <dbReference type="NCBI Taxonomy" id="247279"/>
    <lineage>
        <taxon>Bacteria</taxon>
        <taxon>Bacillati</taxon>
        <taxon>Cyanobacteriota</taxon>
        <taxon>Cyanophyceae</taxon>
        <taxon>Oscillatoriophycideae</taxon>
        <taxon>Chroococcales</taxon>
        <taxon>Chroococcaceae</taxon>
        <taxon>Chroogloeocystis</taxon>
    </lineage>
</organism>
<feature type="transmembrane region" description="Helical" evidence="12">
    <location>
        <begin position="302"/>
        <end position="319"/>
    </location>
</feature>
<comment type="cofactor">
    <cofactor evidence="1">
        <name>Zn(2+)</name>
        <dbReference type="ChEBI" id="CHEBI:29105"/>
    </cofactor>
</comment>
<protein>
    <recommendedName>
        <fullName evidence="13">Peptidase M48 domain-containing protein</fullName>
    </recommendedName>
</protein>
<reference evidence="14 15" key="1">
    <citation type="submission" date="2016-11" db="EMBL/GenBank/DDBJ databases">
        <title>Draft Genome Sequences of Nine Cyanobacterial Strains from Diverse Habitats.</title>
        <authorList>
            <person name="Zhu T."/>
            <person name="Hou S."/>
            <person name="Lu X."/>
            <person name="Hess W.R."/>
        </authorList>
    </citation>
    <scope>NUCLEOTIDE SEQUENCE [LARGE SCALE GENOMIC DNA]</scope>
    <source>
        <strain evidence="14 15">5.2 s.c.1</strain>
    </source>
</reference>
<feature type="domain" description="Peptidase M48" evidence="13">
    <location>
        <begin position="259"/>
        <end position="466"/>
    </location>
</feature>